<protein>
    <submittedName>
        <fullName evidence="1">Uncharacterized protein</fullName>
    </submittedName>
</protein>
<dbReference type="AlphaFoldDB" id="A0A645EFR7"/>
<name>A0A645EFR7_9ZZZZ</name>
<dbReference type="EMBL" id="VSSQ01046864">
    <property type="protein sequence ID" value="MPN00838.1"/>
    <property type="molecule type" value="Genomic_DNA"/>
</dbReference>
<comment type="caution">
    <text evidence="1">The sequence shown here is derived from an EMBL/GenBank/DDBJ whole genome shotgun (WGS) entry which is preliminary data.</text>
</comment>
<organism evidence="1">
    <name type="scientific">bioreactor metagenome</name>
    <dbReference type="NCBI Taxonomy" id="1076179"/>
    <lineage>
        <taxon>unclassified sequences</taxon>
        <taxon>metagenomes</taxon>
        <taxon>ecological metagenomes</taxon>
    </lineage>
</organism>
<sequence>MTAERSSNTSKILSLRFIVILRLIDYIAHPSVGYPDDAVGVPGVCLVVRDHDQRCAAAAHLFAEQFEHLFACVRIKVAGRLIGKEYLGLSDKRARN</sequence>
<gene>
    <name evidence="1" type="ORF">SDC9_148036</name>
</gene>
<proteinExistence type="predicted"/>
<evidence type="ECO:0000313" key="1">
    <source>
        <dbReference type="EMBL" id="MPN00838.1"/>
    </source>
</evidence>
<reference evidence="1" key="1">
    <citation type="submission" date="2019-08" db="EMBL/GenBank/DDBJ databases">
        <authorList>
            <person name="Kucharzyk K."/>
            <person name="Murdoch R.W."/>
            <person name="Higgins S."/>
            <person name="Loffler F."/>
        </authorList>
    </citation>
    <scope>NUCLEOTIDE SEQUENCE</scope>
</reference>
<accession>A0A645EFR7</accession>
<dbReference type="AntiFam" id="ANF00095">
    <property type="entry name" value="Shadow ORF (opposite ABC transporters)"/>
</dbReference>